<dbReference type="SUPFAM" id="SSF51395">
    <property type="entry name" value="FMN-linked oxidoreductases"/>
    <property type="match status" value="1"/>
</dbReference>
<feature type="transmembrane region" description="Helical" evidence="5">
    <location>
        <begin position="469"/>
        <end position="488"/>
    </location>
</feature>
<organism evidence="7 8">
    <name type="scientific">Rhizopogon vesiculosus</name>
    <dbReference type="NCBI Taxonomy" id="180088"/>
    <lineage>
        <taxon>Eukaryota</taxon>
        <taxon>Fungi</taxon>
        <taxon>Dikarya</taxon>
        <taxon>Basidiomycota</taxon>
        <taxon>Agaricomycotina</taxon>
        <taxon>Agaricomycetes</taxon>
        <taxon>Agaricomycetidae</taxon>
        <taxon>Boletales</taxon>
        <taxon>Suillineae</taxon>
        <taxon>Rhizopogonaceae</taxon>
        <taxon>Rhizopogon</taxon>
    </lineage>
</organism>
<comment type="caution">
    <text evidence="7">The sequence shown here is derived from an EMBL/GenBank/DDBJ whole genome shotgun (WGS) entry which is preliminary data.</text>
</comment>
<proteinExistence type="inferred from homology"/>
<dbReference type="Gene3D" id="3.20.20.70">
    <property type="entry name" value="Aldolase class I"/>
    <property type="match status" value="1"/>
</dbReference>
<keyword evidence="5" id="KW-1133">Transmembrane helix</keyword>
<evidence type="ECO:0000256" key="1">
    <source>
        <dbReference type="ARBA" id="ARBA00005979"/>
    </source>
</evidence>
<dbReference type="InterPro" id="IPR051799">
    <property type="entry name" value="NADH_flavin_oxidoreductase"/>
</dbReference>
<reference evidence="7 8" key="1">
    <citation type="submission" date="2016-03" db="EMBL/GenBank/DDBJ databases">
        <title>Comparative genomics of the ectomycorrhizal sister species Rhizopogon vinicolor and Rhizopogon vesiculosus (Basidiomycota: Boletales) reveals a divergence of the mating type B locus.</title>
        <authorList>
            <person name="Mujic A.B."/>
            <person name="Kuo A."/>
            <person name="Tritt A."/>
            <person name="Lipzen A."/>
            <person name="Chen C."/>
            <person name="Johnson J."/>
            <person name="Sharma A."/>
            <person name="Barry K."/>
            <person name="Grigoriev I.V."/>
            <person name="Spatafora J.W."/>
        </authorList>
    </citation>
    <scope>NUCLEOTIDE SEQUENCE [LARGE SCALE GENOMIC DNA]</scope>
    <source>
        <strain evidence="7 8">AM-OR11-056</strain>
    </source>
</reference>
<accession>A0A1J8R468</accession>
<evidence type="ECO:0000313" key="8">
    <source>
        <dbReference type="Proteomes" id="UP000183567"/>
    </source>
</evidence>
<dbReference type="GO" id="GO:0010181">
    <property type="term" value="F:FMN binding"/>
    <property type="evidence" value="ECO:0007669"/>
    <property type="project" value="InterPro"/>
</dbReference>
<dbReference type="Pfam" id="PF00724">
    <property type="entry name" value="Oxidored_FMN"/>
    <property type="match status" value="1"/>
</dbReference>
<feature type="domain" description="NADH:flavin oxidoreductase/NADH oxidase N-terminal" evidence="6">
    <location>
        <begin position="5"/>
        <end position="375"/>
    </location>
</feature>
<evidence type="ECO:0000256" key="3">
    <source>
        <dbReference type="ARBA" id="ARBA00022643"/>
    </source>
</evidence>
<keyword evidence="5" id="KW-0472">Membrane</keyword>
<dbReference type="AlphaFoldDB" id="A0A1J8R468"/>
<dbReference type="STRING" id="180088.A0A1J8R468"/>
<dbReference type="EMBL" id="LVVM01000504">
    <property type="protein sequence ID" value="OJA20592.1"/>
    <property type="molecule type" value="Genomic_DNA"/>
</dbReference>
<dbReference type="OrthoDB" id="1663137at2759"/>
<comment type="similarity">
    <text evidence="1">Belongs to the NADH:flavin oxidoreductase/NADH oxidase family.</text>
</comment>
<keyword evidence="5" id="KW-0812">Transmembrane</keyword>
<gene>
    <name evidence="7" type="ORF">AZE42_08552</name>
</gene>
<dbReference type="PANTHER" id="PTHR43656:SF2">
    <property type="entry name" value="BINDING OXIDOREDUCTASE, PUTATIVE (AFU_ORTHOLOGUE AFUA_2G08260)-RELATED"/>
    <property type="match status" value="1"/>
</dbReference>
<dbReference type="Proteomes" id="UP000183567">
    <property type="component" value="Unassembled WGS sequence"/>
</dbReference>
<dbReference type="GO" id="GO:0016491">
    <property type="term" value="F:oxidoreductase activity"/>
    <property type="evidence" value="ECO:0007669"/>
    <property type="project" value="UniProtKB-KW"/>
</dbReference>
<keyword evidence="4" id="KW-0560">Oxidoreductase</keyword>
<dbReference type="PANTHER" id="PTHR43656">
    <property type="entry name" value="BINDING OXIDOREDUCTASE, PUTATIVE (AFU_ORTHOLOGUE AFUA_2G08260)-RELATED"/>
    <property type="match status" value="1"/>
</dbReference>
<evidence type="ECO:0000259" key="6">
    <source>
        <dbReference type="Pfam" id="PF00724"/>
    </source>
</evidence>
<evidence type="ECO:0000313" key="7">
    <source>
        <dbReference type="EMBL" id="OJA20592.1"/>
    </source>
</evidence>
<evidence type="ECO:0000256" key="4">
    <source>
        <dbReference type="ARBA" id="ARBA00023002"/>
    </source>
</evidence>
<protein>
    <recommendedName>
        <fullName evidence="6">NADH:flavin oxidoreductase/NADH oxidase N-terminal domain-containing protein</fullName>
    </recommendedName>
</protein>
<dbReference type="InterPro" id="IPR001155">
    <property type="entry name" value="OxRdtase_FMN_N"/>
</dbReference>
<keyword evidence="2" id="KW-0285">Flavoprotein</keyword>
<evidence type="ECO:0000256" key="5">
    <source>
        <dbReference type="SAM" id="Phobius"/>
    </source>
</evidence>
<keyword evidence="3" id="KW-0288">FMN</keyword>
<keyword evidence="8" id="KW-1185">Reference proteome</keyword>
<evidence type="ECO:0000256" key="2">
    <source>
        <dbReference type="ARBA" id="ARBA00022630"/>
    </source>
</evidence>
<sequence>MDCNVFTPVELPCGRTVENRLVKVFLHLNNHMSNFSGGPPNVFHYGMYSEWAKHGWGMIITGNVQVSPHHLTLGRDIVVPATLNEEDLKPFEKLAQVIHGGVDDRRSLAIMQLSHAGRQSPNFIGGRSPFVAPLAPSPIRVGESRPGRGMIADFIFHSLFQVPKGMTTADILYVQSSFVRGALLAHKSGFDGVQLHAAHGYLLAQFMNPKSNIRNDEYSVALENASRMLFEIVEAIRKVVPTTFVIGIKINSADYVTSGGFEEVSQHGEQRILDHIRSIANWGIIDFIEISGGDYEKPDFLTSGRSEKLNRQAFFARFSQTVMKDLRSVPFSSTPLILLTGGLRSLSHIQIALASRHADLLGIGRGAVLCPDLPKILRLKTQNIAPPNTWDEKPFAHEPEALLRASNWIPSVKLIGAGVGTAWYTIRMRDIAISQIKDPSVEPPPVDYGRGGLTAVFKMWAWFDFCTDLPRVLGIFLALTVAIGFLCYH</sequence>
<name>A0A1J8R468_9AGAM</name>
<dbReference type="InterPro" id="IPR013785">
    <property type="entry name" value="Aldolase_TIM"/>
</dbReference>